<comment type="caution">
    <text evidence="15">The sequence shown here is derived from an EMBL/GenBank/DDBJ whole genome shotgun (WGS) entry which is preliminary data.</text>
</comment>
<evidence type="ECO:0000256" key="14">
    <source>
        <dbReference type="HAMAP-Rule" id="MF_00568"/>
    </source>
</evidence>
<dbReference type="NCBIfam" id="NF006878">
    <property type="entry name" value="PRK09375.1-2"/>
    <property type="match status" value="1"/>
</dbReference>
<evidence type="ECO:0000256" key="1">
    <source>
        <dbReference type="ARBA" id="ARBA00003791"/>
    </source>
</evidence>
<reference evidence="15 16" key="1">
    <citation type="submission" date="2019-09" db="EMBL/GenBank/DDBJ databases">
        <title>Draft genome sequence of Ginsengibacter sp. BR5-29.</title>
        <authorList>
            <person name="Im W.-T."/>
        </authorList>
    </citation>
    <scope>NUCLEOTIDE SEQUENCE [LARGE SCALE GENOMIC DNA]</scope>
    <source>
        <strain evidence="15 16">BR5-29</strain>
    </source>
</reference>
<keyword evidence="10 14" id="KW-0408">Iron</keyword>
<dbReference type="NCBIfam" id="NF006879">
    <property type="entry name" value="PRK09375.1-4"/>
    <property type="match status" value="1"/>
</dbReference>
<keyword evidence="9 14" id="KW-0479">Metal-binding</keyword>
<organism evidence="15 16">
    <name type="scientific">Ginsengibacter hankyongi</name>
    <dbReference type="NCBI Taxonomy" id="2607284"/>
    <lineage>
        <taxon>Bacteria</taxon>
        <taxon>Pseudomonadati</taxon>
        <taxon>Bacteroidota</taxon>
        <taxon>Chitinophagia</taxon>
        <taxon>Chitinophagales</taxon>
        <taxon>Chitinophagaceae</taxon>
        <taxon>Ginsengibacter</taxon>
    </lineage>
</organism>
<keyword evidence="8 14" id="KW-0808">Transferase</keyword>
<accession>A0A5J5IPN9</accession>
<evidence type="ECO:0000256" key="9">
    <source>
        <dbReference type="ARBA" id="ARBA00022723"/>
    </source>
</evidence>
<comment type="subcellular location">
    <subcellularLocation>
        <location evidence="2 14">Cytoplasm</location>
    </subcellularLocation>
</comment>
<feature type="binding site" evidence="14">
    <location>
        <position position="288"/>
    </location>
    <ligand>
        <name>[4Fe-4S] cluster</name>
        <dbReference type="ChEBI" id="CHEBI:49883"/>
    </ligand>
</feature>
<dbReference type="NCBIfam" id="TIGR00550">
    <property type="entry name" value="nadA"/>
    <property type="match status" value="1"/>
</dbReference>
<evidence type="ECO:0000256" key="12">
    <source>
        <dbReference type="ARBA" id="ARBA00050125"/>
    </source>
</evidence>
<feature type="binding site" evidence="14">
    <location>
        <begin position="135"/>
        <end position="137"/>
    </location>
    <ligand>
        <name>iminosuccinate</name>
        <dbReference type="ChEBI" id="CHEBI:77875"/>
    </ligand>
</feature>
<feature type="binding site" evidence="14">
    <location>
        <position position="64"/>
    </location>
    <ligand>
        <name>iminosuccinate</name>
        <dbReference type="ChEBI" id="CHEBI:77875"/>
    </ligand>
</feature>
<dbReference type="EMBL" id="VYQF01000001">
    <property type="protein sequence ID" value="KAA9041987.1"/>
    <property type="molecule type" value="Genomic_DNA"/>
</dbReference>
<dbReference type="GO" id="GO:0034628">
    <property type="term" value="P:'de novo' NAD+ biosynthetic process from L-aspartate"/>
    <property type="evidence" value="ECO:0007669"/>
    <property type="project" value="TreeGrafter"/>
</dbReference>
<dbReference type="GO" id="GO:0051539">
    <property type="term" value="F:4 iron, 4 sulfur cluster binding"/>
    <property type="evidence" value="ECO:0007669"/>
    <property type="project" value="UniProtKB-KW"/>
</dbReference>
<evidence type="ECO:0000256" key="13">
    <source>
        <dbReference type="ARBA" id="ARBA00073059"/>
    </source>
</evidence>
<comment type="catalytic activity">
    <reaction evidence="12">
        <text>iminosuccinate + dihydroxyacetone phosphate = quinolinate + phosphate + 2 H2O + H(+)</text>
        <dbReference type="Rhea" id="RHEA:25888"/>
        <dbReference type="ChEBI" id="CHEBI:15377"/>
        <dbReference type="ChEBI" id="CHEBI:15378"/>
        <dbReference type="ChEBI" id="CHEBI:29959"/>
        <dbReference type="ChEBI" id="CHEBI:43474"/>
        <dbReference type="ChEBI" id="CHEBI:57642"/>
        <dbReference type="ChEBI" id="CHEBI:77875"/>
        <dbReference type="EC" id="2.5.1.72"/>
    </reaction>
    <physiologicalReaction direction="left-to-right" evidence="12">
        <dbReference type="Rhea" id="RHEA:25889"/>
    </physiologicalReaction>
</comment>
<dbReference type="Proteomes" id="UP000326903">
    <property type="component" value="Unassembled WGS sequence"/>
</dbReference>
<evidence type="ECO:0000256" key="8">
    <source>
        <dbReference type="ARBA" id="ARBA00022679"/>
    </source>
</evidence>
<feature type="binding site" evidence="14">
    <location>
        <position position="109"/>
    </location>
    <ligand>
        <name>[4Fe-4S] cluster</name>
        <dbReference type="ChEBI" id="CHEBI:49883"/>
    </ligand>
</feature>
<evidence type="ECO:0000256" key="3">
    <source>
        <dbReference type="ARBA" id="ARBA00005065"/>
    </source>
</evidence>
<dbReference type="InterPro" id="IPR003473">
    <property type="entry name" value="NadA"/>
</dbReference>
<protein>
    <recommendedName>
        <fullName evidence="13 14">Quinolinate synthase</fullName>
        <ecNumber evidence="4 14">2.5.1.72</ecNumber>
    </recommendedName>
</protein>
<proteinExistence type="inferred from homology"/>
<keyword evidence="5 14" id="KW-0004">4Fe-4S</keyword>
<keyword evidence="11 14" id="KW-0411">Iron-sulfur</keyword>
<evidence type="ECO:0000256" key="6">
    <source>
        <dbReference type="ARBA" id="ARBA00022490"/>
    </source>
</evidence>
<dbReference type="GO" id="GO:0046872">
    <property type="term" value="F:metal ion binding"/>
    <property type="evidence" value="ECO:0007669"/>
    <property type="project" value="UniProtKB-KW"/>
</dbReference>
<dbReference type="FunFam" id="3.40.50.10800:FF:000001">
    <property type="entry name" value="Quinolinate synthase A"/>
    <property type="match status" value="1"/>
</dbReference>
<dbReference type="Gene3D" id="3.40.50.10800">
    <property type="entry name" value="NadA-like"/>
    <property type="match status" value="3"/>
</dbReference>
<dbReference type="AlphaFoldDB" id="A0A5J5IPN9"/>
<evidence type="ECO:0000313" key="15">
    <source>
        <dbReference type="EMBL" id="KAA9041987.1"/>
    </source>
</evidence>
<feature type="binding site" evidence="14">
    <location>
        <begin position="221"/>
        <end position="223"/>
    </location>
    <ligand>
        <name>iminosuccinate</name>
        <dbReference type="ChEBI" id="CHEBI:77875"/>
    </ligand>
</feature>
<evidence type="ECO:0000313" key="16">
    <source>
        <dbReference type="Proteomes" id="UP000326903"/>
    </source>
</evidence>
<keyword evidence="16" id="KW-1185">Reference proteome</keyword>
<dbReference type="PANTHER" id="PTHR30573:SF0">
    <property type="entry name" value="QUINOLINATE SYNTHASE, CHLOROPLASTIC"/>
    <property type="match status" value="1"/>
</dbReference>
<dbReference type="InterPro" id="IPR023066">
    <property type="entry name" value="Quinolinate_synth_type2"/>
</dbReference>
<keyword evidence="7 14" id="KW-0662">Pyridine nucleotide biosynthesis</keyword>
<comment type="pathway">
    <text evidence="3 14">Cofactor biosynthesis; NAD(+) biosynthesis; quinolinate from iminoaspartate: step 1/1.</text>
</comment>
<dbReference type="Pfam" id="PF02445">
    <property type="entry name" value="NadA"/>
    <property type="match status" value="1"/>
</dbReference>
<evidence type="ECO:0000256" key="4">
    <source>
        <dbReference type="ARBA" id="ARBA00012669"/>
    </source>
</evidence>
<dbReference type="GO" id="GO:0008987">
    <property type="term" value="F:quinolinate synthetase A activity"/>
    <property type="evidence" value="ECO:0007669"/>
    <property type="project" value="UniProtKB-UniRule"/>
</dbReference>
<evidence type="ECO:0000256" key="7">
    <source>
        <dbReference type="ARBA" id="ARBA00022642"/>
    </source>
</evidence>
<dbReference type="PANTHER" id="PTHR30573">
    <property type="entry name" value="QUINOLINATE SYNTHETASE A"/>
    <property type="match status" value="1"/>
</dbReference>
<name>A0A5J5IPN9_9BACT</name>
<feature type="binding site" evidence="14">
    <location>
        <position position="47"/>
    </location>
    <ligand>
        <name>iminosuccinate</name>
        <dbReference type="ChEBI" id="CHEBI:77875"/>
    </ligand>
</feature>
<dbReference type="GO" id="GO:0005829">
    <property type="term" value="C:cytosol"/>
    <property type="evidence" value="ECO:0007669"/>
    <property type="project" value="TreeGrafter"/>
</dbReference>
<dbReference type="HAMAP" id="MF_00568">
    <property type="entry name" value="NadA_type2"/>
    <property type="match status" value="1"/>
</dbReference>
<feature type="binding site" evidence="14">
    <location>
        <position position="238"/>
    </location>
    <ligand>
        <name>iminosuccinate</name>
        <dbReference type="ChEBI" id="CHEBI:77875"/>
    </ligand>
</feature>
<dbReference type="EC" id="2.5.1.72" evidence="4 14"/>
<gene>
    <name evidence="14 15" type="primary">nadA</name>
    <name evidence="15" type="ORF">FW778_08220</name>
</gene>
<dbReference type="UniPathway" id="UPA00253">
    <property type="reaction ID" value="UER00327"/>
</dbReference>
<keyword evidence="6 14" id="KW-0963">Cytoplasm</keyword>
<comment type="function">
    <text evidence="1 14">Catalyzes the condensation of iminoaspartate with dihydroxyacetone phosphate to form quinolinate.</text>
</comment>
<feature type="binding site" evidence="14">
    <location>
        <position position="195"/>
    </location>
    <ligand>
        <name>[4Fe-4S] cluster</name>
        <dbReference type="ChEBI" id="CHEBI:49883"/>
    </ligand>
</feature>
<dbReference type="SUPFAM" id="SSF142754">
    <property type="entry name" value="NadA-like"/>
    <property type="match status" value="1"/>
</dbReference>
<comment type="similarity">
    <text evidence="14">Belongs to the quinolinate synthase family. Type 2 subfamily.</text>
</comment>
<evidence type="ECO:0000256" key="2">
    <source>
        <dbReference type="ARBA" id="ARBA00004496"/>
    </source>
</evidence>
<dbReference type="InterPro" id="IPR036094">
    <property type="entry name" value="NadA_sf"/>
</dbReference>
<sequence>MADIHIEAAKKNLEKKGFLDIDIDVNLDLFAEIERLKKEKNAIILAHYYQEPDIQDVADFIGDSLGLAQKAQSTDADIIVFAGVHFMAETAKILNPQKKVLLPDLKAGCSLSDSAPPELFKKFRDKYPDHIVITYINCSAGMKALSDIICTSSNAQAIIESLPKDQKIIFAPDKNLGAYLKKKTGREMVLWNGACIVHEIFSLEKITKLKIRHPKAKVIAHPECEEPVLRIADFIGSTTSLLKYTIENDAQEFIVVTETGILHQMQIQSPGKTFIPAPPDNMCACNDCPYMKLNTLEKLYLCMEYEEPKIIMDEELLIASKKPIERMLEISHRYGL</sequence>
<feature type="binding site" evidence="14">
    <location>
        <position position="152"/>
    </location>
    <ligand>
        <name>iminosuccinate</name>
        <dbReference type="ChEBI" id="CHEBI:77875"/>
    </ligand>
</feature>
<evidence type="ECO:0000256" key="11">
    <source>
        <dbReference type="ARBA" id="ARBA00023014"/>
    </source>
</evidence>
<evidence type="ECO:0000256" key="5">
    <source>
        <dbReference type="ARBA" id="ARBA00022485"/>
    </source>
</evidence>
<evidence type="ECO:0000256" key="10">
    <source>
        <dbReference type="ARBA" id="ARBA00023004"/>
    </source>
</evidence>
<comment type="cofactor">
    <cofactor evidence="14">
        <name>[4Fe-4S] cluster</name>
        <dbReference type="ChEBI" id="CHEBI:49883"/>
    </cofactor>
    <text evidence="14">Binds 1 [4Fe-4S] cluster per subunit.</text>
</comment>
<dbReference type="FunFam" id="3.40.50.10800:FF:000003">
    <property type="entry name" value="Quinolinate synthase A"/>
    <property type="match status" value="1"/>
</dbReference>
<dbReference type="RefSeq" id="WP_150414116.1">
    <property type="nucleotide sequence ID" value="NZ_VYQF01000001.1"/>
</dbReference>